<name>A0A084JY74_NONUL</name>
<dbReference type="InterPro" id="IPR019734">
    <property type="entry name" value="TPR_rpt"/>
</dbReference>
<dbReference type="RefSeq" id="WP_036581777.1">
    <property type="nucleotide sequence ID" value="NZ_JPJI01000026.1"/>
</dbReference>
<reference evidence="2 4" key="1">
    <citation type="submission" date="2014-07" db="EMBL/GenBank/DDBJ databases">
        <title>Draft genome sequence of Nonlabens ulvanivorans, an ulvan degrading bacterium.</title>
        <authorList>
            <person name="Kopel M."/>
            <person name="Helbert W."/>
            <person name="Henrissat B."/>
            <person name="Doniger T."/>
            <person name="Banin E."/>
        </authorList>
    </citation>
    <scope>NUCLEOTIDE SEQUENCE [LARGE SCALE GENOMIC DNA]</scope>
    <source>
        <strain evidence="2 4">PLR</strain>
    </source>
</reference>
<evidence type="ECO:0000313" key="3">
    <source>
        <dbReference type="EMBL" id="PRX14517.1"/>
    </source>
</evidence>
<evidence type="ECO:0000256" key="1">
    <source>
        <dbReference type="PROSITE-ProRule" id="PRU00339"/>
    </source>
</evidence>
<dbReference type="EMBL" id="PVNA01000002">
    <property type="protein sequence ID" value="PRX14517.1"/>
    <property type="molecule type" value="Genomic_DNA"/>
</dbReference>
<dbReference type="EMBL" id="JPJI01000026">
    <property type="protein sequence ID" value="KEZ93908.1"/>
    <property type="molecule type" value="Genomic_DNA"/>
</dbReference>
<dbReference type="Proteomes" id="UP000239997">
    <property type="component" value="Unassembled WGS sequence"/>
</dbReference>
<feature type="repeat" description="TPR" evidence="1">
    <location>
        <begin position="97"/>
        <end position="130"/>
    </location>
</feature>
<dbReference type="Gene3D" id="1.25.40.10">
    <property type="entry name" value="Tetratricopeptide repeat domain"/>
    <property type="match status" value="1"/>
</dbReference>
<accession>A0A084JY74</accession>
<sequence>MKNITYLLLLFLIVIGCKSNLSDTEEKQVSELIRKAQVHRMNGHLNQAQVNYLKALEIDQNNTAIRYELIDVYIEKDTLDLAFQVLKQIPEEERESTDYYHIEGGLYDYNGQSQKAIESYQKALNLTQIPVVVNQQDLNLLINYAMLETLAGKKEQGVNRLNNTLSFSWLTESDKALLENFRNEFEYYQGTGVVEFHTKRDFSILTNDPDSLGQVLKTHHINIKAKSTGQHHDSTEIFFSKKFKSGIEKLGIKTGLNNNL</sequence>
<keyword evidence="5" id="KW-1185">Reference proteome</keyword>
<dbReference type="SUPFAM" id="SSF48452">
    <property type="entry name" value="TPR-like"/>
    <property type="match status" value="1"/>
</dbReference>
<evidence type="ECO:0000313" key="5">
    <source>
        <dbReference type="Proteomes" id="UP000239997"/>
    </source>
</evidence>
<dbReference type="InterPro" id="IPR011990">
    <property type="entry name" value="TPR-like_helical_dom_sf"/>
</dbReference>
<protein>
    <submittedName>
        <fullName evidence="3">Tetratricopeptide repeat protein</fullName>
    </submittedName>
</protein>
<keyword evidence="1" id="KW-0802">TPR repeat</keyword>
<gene>
    <name evidence="2" type="ORF">IL45_06840</name>
    <name evidence="3" type="ORF">LY02_01548</name>
</gene>
<dbReference type="OrthoDB" id="793001at2"/>
<dbReference type="Proteomes" id="UP000028531">
    <property type="component" value="Unassembled WGS sequence"/>
</dbReference>
<comment type="caution">
    <text evidence="2">The sequence shown here is derived from an EMBL/GenBank/DDBJ whole genome shotgun (WGS) entry which is preliminary data.</text>
</comment>
<reference evidence="3 5" key="2">
    <citation type="submission" date="2018-03" db="EMBL/GenBank/DDBJ databases">
        <title>Genomic Encyclopedia of Archaeal and Bacterial Type Strains, Phase II (KMG-II): from individual species to whole genera.</title>
        <authorList>
            <person name="Goeker M."/>
        </authorList>
    </citation>
    <scope>NUCLEOTIDE SEQUENCE [LARGE SCALE GENOMIC DNA]</scope>
    <source>
        <strain evidence="3 5">DSM 22727</strain>
    </source>
</reference>
<dbReference type="AlphaFoldDB" id="A0A084JY74"/>
<evidence type="ECO:0000313" key="4">
    <source>
        <dbReference type="Proteomes" id="UP000028531"/>
    </source>
</evidence>
<dbReference type="Pfam" id="PF14559">
    <property type="entry name" value="TPR_19"/>
    <property type="match status" value="1"/>
</dbReference>
<dbReference type="PROSITE" id="PS51257">
    <property type="entry name" value="PROKAR_LIPOPROTEIN"/>
    <property type="match status" value="1"/>
</dbReference>
<evidence type="ECO:0000313" key="2">
    <source>
        <dbReference type="EMBL" id="KEZ93908.1"/>
    </source>
</evidence>
<dbReference type="PROSITE" id="PS50005">
    <property type="entry name" value="TPR"/>
    <property type="match status" value="1"/>
</dbReference>
<dbReference type="SMART" id="SM00028">
    <property type="entry name" value="TPR"/>
    <property type="match status" value="2"/>
</dbReference>
<proteinExistence type="predicted"/>
<organism evidence="2 4">
    <name type="scientific">Nonlabens ulvanivorans</name>
    <name type="common">Persicivirga ulvanivorans</name>
    <dbReference type="NCBI Taxonomy" id="906888"/>
    <lineage>
        <taxon>Bacteria</taxon>
        <taxon>Pseudomonadati</taxon>
        <taxon>Bacteroidota</taxon>
        <taxon>Flavobacteriia</taxon>
        <taxon>Flavobacteriales</taxon>
        <taxon>Flavobacteriaceae</taxon>
        <taxon>Nonlabens</taxon>
    </lineage>
</organism>